<feature type="compositionally biased region" description="Polar residues" evidence="1">
    <location>
        <begin position="177"/>
        <end position="186"/>
    </location>
</feature>
<reference evidence="4" key="1">
    <citation type="submission" date="2010-08" db="EMBL/GenBank/DDBJ databases">
        <authorList>
            <consortium name="Caenorhabditis japonica Sequencing Consortium"/>
            <person name="Wilson R.K."/>
        </authorList>
    </citation>
    <scope>NUCLEOTIDE SEQUENCE [LARGE SCALE GENOMIC DNA]</scope>
    <source>
        <strain evidence="4">DF5081</strain>
    </source>
</reference>
<dbReference type="AlphaFoldDB" id="A0A8R1E8L9"/>
<evidence type="ECO:0000313" key="4">
    <source>
        <dbReference type="Proteomes" id="UP000005237"/>
    </source>
</evidence>
<proteinExistence type="predicted"/>
<keyword evidence="2" id="KW-0472">Membrane</keyword>
<evidence type="ECO:0000256" key="2">
    <source>
        <dbReference type="SAM" id="Phobius"/>
    </source>
</evidence>
<evidence type="ECO:0000313" key="3">
    <source>
        <dbReference type="EnsemblMetazoa" id="CJA27422a.1"/>
    </source>
</evidence>
<keyword evidence="2" id="KW-0812">Transmembrane</keyword>
<name>A0A8R1E8L9_CAEJA</name>
<dbReference type="EnsemblMetazoa" id="CJA27422a.1">
    <property type="protein sequence ID" value="CJA27422a.1"/>
    <property type="gene ID" value="WBGene00182994"/>
</dbReference>
<organism evidence="3 4">
    <name type="scientific">Caenorhabditis japonica</name>
    <dbReference type="NCBI Taxonomy" id="281687"/>
    <lineage>
        <taxon>Eukaryota</taxon>
        <taxon>Metazoa</taxon>
        <taxon>Ecdysozoa</taxon>
        <taxon>Nematoda</taxon>
        <taxon>Chromadorea</taxon>
        <taxon>Rhabditida</taxon>
        <taxon>Rhabditina</taxon>
        <taxon>Rhabditomorpha</taxon>
        <taxon>Rhabditoidea</taxon>
        <taxon>Rhabditidae</taxon>
        <taxon>Peloderinae</taxon>
        <taxon>Caenorhabditis</taxon>
    </lineage>
</organism>
<accession>A0A8R1E8L9</accession>
<feature type="region of interest" description="Disordered" evidence="1">
    <location>
        <begin position="175"/>
        <end position="195"/>
    </location>
</feature>
<keyword evidence="4" id="KW-1185">Reference proteome</keyword>
<evidence type="ECO:0000256" key="1">
    <source>
        <dbReference type="SAM" id="MobiDB-lite"/>
    </source>
</evidence>
<sequence length="633" mass="71456">MSPICLDRYKLILKVPQVSGTPKIASKVKRVKYRKQQNEVAIPKIGKDGTPKIVSTVRNVKNKKPLTRTICFDDLFPKLSGSPNYFRNTLRSSQEGQTHSEVSQINPKPPISIIKYRQILQLAIPKKCKRTTPKLISKIRTVKNKKTVLNLLDSGTETSSEEIQPMVPISMKKARNSVDQVTSPAPSKNFERGHRRDSDTIAIGNKETANRTVRFPSAHMTNDDFVRIDSWRHERESEERESGSSRFSFLKCDCIEAIRHWSRRRQFFLASVVILILFFMAAAIVLLILLLVSNGNNNNNYHNDVMTTPTTLPATTSSPSPPPFSTAYVIKTTSQYYNTSCNLTSVNPDFNSFTFQNRLILWSDESQSMILLDLNVNVNLNLNSTYQLPIASNTSTCDTCEILSFTENLTSLTVNDVIYCCWNCSDGAHRCSVKGFKFEVQNYAVEKRVSEDRSSLYLVTLNESPCSIQTIILNGTSGLTKIGRNVDCPGIGIDIQKLFTTSPQFELESSYILDAIISEAGDFSLYDQYSNLTNTVYHSLNVTSQPFYASTLFSDRHNLIALIYPTRIYVTRQNIDTKCVTTLGNEQYVEFRYEGEFGGGGWIGADQLMVWLRQRQGVNIATFEFKFPGDLVC</sequence>
<keyword evidence="2" id="KW-1133">Transmembrane helix</keyword>
<reference evidence="3" key="2">
    <citation type="submission" date="2022-06" db="UniProtKB">
        <authorList>
            <consortium name="EnsemblMetazoa"/>
        </authorList>
    </citation>
    <scope>IDENTIFICATION</scope>
    <source>
        <strain evidence="3">DF5081</strain>
    </source>
</reference>
<feature type="transmembrane region" description="Helical" evidence="2">
    <location>
        <begin position="267"/>
        <end position="292"/>
    </location>
</feature>
<dbReference type="Proteomes" id="UP000005237">
    <property type="component" value="Unassembled WGS sequence"/>
</dbReference>
<protein>
    <submittedName>
        <fullName evidence="3">Uncharacterized protein</fullName>
    </submittedName>
</protein>